<dbReference type="Gene3D" id="3.30.1360.40">
    <property type="match status" value="1"/>
</dbReference>
<dbReference type="InterPro" id="IPR023584">
    <property type="entry name" value="Ribosome_recyc_fac_dom"/>
</dbReference>
<dbReference type="HAMAP" id="MF_00040">
    <property type="entry name" value="RRF"/>
    <property type="match status" value="1"/>
</dbReference>
<proteinExistence type="inferred from homology"/>
<dbReference type="SUPFAM" id="SSF55194">
    <property type="entry name" value="Ribosome recycling factor, RRF"/>
    <property type="match status" value="1"/>
</dbReference>
<comment type="subcellular location">
    <subcellularLocation>
        <location evidence="1">Cytoplasm</location>
    </subcellularLocation>
</comment>
<evidence type="ECO:0000256" key="1">
    <source>
        <dbReference type="ARBA" id="ARBA00004496"/>
    </source>
</evidence>
<reference evidence="7" key="1">
    <citation type="submission" date="2019-08" db="EMBL/GenBank/DDBJ databases">
        <authorList>
            <person name="Kucharzyk K."/>
            <person name="Murdoch R.W."/>
            <person name="Higgins S."/>
            <person name="Loffler F."/>
        </authorList>
    </citation>
    <scope>NUCLEOTIDE SEQUENCE</scope>
</reference>
<keyword evidence="3" id="KW-0963">Cytoplasm</keyword>
<dbReference type="CDD" id="cd00520">
    <property type="entry name" value="RRF"/>
    <property type="match status" value="1"/>
</dbReference>
<evidence type="ECO:0000259" key="5">
    <source>
        <dbReference type="Pfam" id="PF01765"/>
    </source>
</evidence>
<dbReference type="GO" id="GO:0005737">
    <property type="term" value="C:cytoplasm"/>
    <property type="evidence" value="ECO:0007669"/>
    <property type="project" value="UniProtKB-SubCell"/>
</dbReference>
<dbReference type="NCBIfam" id="TIGR00496">
    <property type="entry name" value="frr"/>
    <property type="match status" value="1"/>
</dbReference>
<feature type="domain" description="Ribosome recycling factor" evidence="5">
    <location>
        <begin position="24"/>
        <end position="186"/>
    </location>
</feature>
<dbReference type="PANTHER" id="PTHR20982:SF3">
    <property type="entry name" value="MITOCHONDRIAL RIBOSOME RECYCLING FACTOR PSEUDO 1"/>
    <property type="match status" value="1"/>
</dbReference>
<evidence type="ECO:0000313" key="7">
    <source>
        <dbReference type="EMBL" id="MPM31900.1"/>
    </source>
</evidence>
<dbReference type="FunFam" id="3.30.1360.40:FF:000001">
    <property type="entry name" value="Ribosome-recycling factor"/>
    <property type="match status" value="1"/>
</dbReference>
<evidence type="ECO:0000313" key="6">
    <source>
        <dbReference type="EMBL" id="MPM31896.1"/>
    </source>
</evidence>
<comment type="caution">
    <text evidence="7">The sequence shown here is derived from an EMBL/GenBank/DDBJ whole genome shotgun (WGS) entry which is preliminary data.</text>
</comment>
<dbReference type="InterPro" id="IPR002661">
    <property type="entry name" value="Ribosome_recyc_fac"/>
</dbReference>
<organism evidence="7">
    <name type="scientific">bioreactor metagenome</name>
    <dbReference type="NCBI Taxonomy" id="1076179"/>
    <lineage>
        <taxon>unclassified sequences</taxon>
        <taxon>metagenomes</taxon>
        <taxon>ecological metagenomes</taxon>
    </lineage>
</organism>
<dbReference type="Gene3D" id="1.10.132.20">
    <property type="entry name" value="Ribosome-recycling factor"/>
    <property type="match status" value="1"/>
</dbReference>
<dbReference type="AlphaFoldDB" id="A0A644YTJ5"/>
<dbReference type="EMBL" id="VSSQ01006207">
    <property type="protein sequence ID" value="MPM31896.1"/>
    <property type="molecule type" value="Genomic_DNA"/>
</dbReference>
<comment type="similarity">
    <text evidence="2">Belongs to the RRF family.</text>
</comment>
<name>A0A644YTJ5_9ZZZZ</name>
<keyword evidence="4" id="KW-0648">Protein biosynthesis</keyword>
<sequence>MDISKQKEVIDAAKDKMHKALLHLEEELKTYRAGKANPAVFNNVMIDYYGSPTPIPQVASITTPDAKTMLIQPWDKKMIPMIEKAIMVANIGFTPSNNGEHVRINVPPLTEERRKDLVKRVKAEGENAKISVRNARRDGVDLLKKYQKDGLPEDVAKDGESILQKETDNYNKKIEEALAVKEKEILTV</sequence>
<dbReference type="EMBL" id="VSSQ01006208">
    <property type="protein sequence ID" value="MPM31900.1"/>
    <property type="molecule type" value="Genomic_DNA"/>
</dbReference>
<evidence type="ECO:0000256" key="4">
    <source>
        <dbReference type="ARBA" id="ARBA00022917"/>
    </source>
</evidence>
<dbReference type="InterPro" id="IPR036191">
    <property type="entry name" value="RRF_sf"/>
</dbReference>
<evidence type="ECO:0000256" key="3">
    <source>
        <dbReference type="ARBA" id="ARBA00022490"/>
    </source>
</evidence>
<accession>A0A644YTJ5</accession>
<evidence type="ECO:0000256" key="2">
    <source>
        <dbReference type="ARBA" id="ARBA00005912"/>
    </source>
</evidence>
<dbReference type="FunFam" id="1.10.132.20:FF:000001">
    <property type="entry name" value="Ribosome-recycling factor"/>
    <property type="match status" value="1"/>
</dbReference>
<dbReference type="PANTHER" id="PTHR20982">
    <property type="entry name" value="RIBOSOME RECYCLING FACTOR"/>
    <property type="match status" value="1"/>
</dbReference>
<dbReference type="GO" id="GO:0006412">
    <property type="term" value="P:translation"/>
    <property type="evidence" value="ECO:0007669"/>
    <property type="project" value="UniProtKB-KW"/>
</dbReference>
<gene>
    <name evidence="7" type="primary">frr_24</name>
    <name evidence="6" type="synonym">frr_23</name>
    <name evidence="6" type="ORF">SDC9_78453</name>
    <name evidence="7" type="ORF">SDC9_78457</name>
</gene>
<dbReference type="Pfam" id="PF01765">
    <property type="entry name" value="RRF"/>
    <property type="match status" value="1"/>
</dbReference>
<dbReference type="GO" id="GO:0043023">
    <property type="term" value="F:ribosomal large subunit binding"/>
    <property type="evidence" value="ECO:0007669"/>
    <property type="project" value="TreeGrafter"/>
</dbReference>
<protein>
    <submittedName>
        <fullName evidence="7">Ribosome-recycling factor</fullName>
    </submittedName>
</protein>